<evidence type="ECO:0000313" key="3">
    <source>
        <dbReference type="EMBL" id="TWT53683.1"/>
    </source>
</evidence>
<organism evidence="3 4">
    <name type="scientific">Rubripirellula amarantea</name>
    <dbReference type="NCBI Taxonomy" id="2527999"/>
    <lineage>
        <taxon>Bacteria</taxon>
        <taxon>Pseudomonadati</taxon>
        <taxon>Planctomycetota</taxon>
        <taxon>Planctomycetia</taxon>
        <taxon>Pirellulales</taxon>
        <taxon>Pirellulaceae</taxon>
        <taxon>Rubripirellula</taxon>
    </lineage>
</organism>
<sequence>MSKRIVIVAMSAIATGVVAVVVAQPPPRLHRVIAKGQLQKRPATSTPVIANGVKIEIIGDDRVITSNGVPNHKTGEFPNNGNPNRISAQSHVYRVPANPSIADHTTPMHGEFGVAINGVPFDPGAGEFYDGEPGWQYEPLSGAIDLGIDVSHAHVQPTGKYHYHGLPTGLIDSVKVEAGAHSPLVGWAADGFPIYAVYGYSDPKDAASPVQKLTSSYQLKPGQRPGGNAPGGAYDGTFVADYEYVEGSGDLDECNGQWTVTPEYPDGTYAYFMTEQWPVVPRIYRGTPSEDFRHGPGGGGIRNGSGARNRGPGEPITEARGQSVREQNRWHPNGRGGPRRGGPPHPEPPRPGQVLPEFVVESLRLSDDQKQQLSALQQTVDDELAKILTPQQRQQLESPSGFGPPGSFGPPSGFGRPDRLDSPGDFGSPGDRGSGRGGPLRRRPQ</sequence>
<feature type="region of interest" description="Disordered" evidence="1">
    <location>
        <begin position="386"/>
        <end position="445"/>
    </location>
</feature>
<evidence type="ECO:0000313" key="4">
    <source>
        <dbReference type="Proteomes" id="UP000316598"/>
    </source>
</evidence>
<evidence type="ECO:0000259" key="2">
    <source>
        <dbReference type="Pfam" id="PF14240"/>
    </source>
</evidence>
<name>A0A5C5WUK7_9BACT</name>
<reference evidence="3 4" key="1">
    <citation type="submission" date="2019-02" db="EMBL/GenBank/DDBJ databases">
        <title>Deep-cultivation of Planctomycetes and their phenomic and genomic characterization uncovers novel biology.</title>
        <authorList>
            <person name="Wiegand S."/>
            <person name="Jogler M."/>
            <person name="Boedeker C."/>
            <person name="Pinto D."/>
            <person name="Vollmers J."/>
            <person name="Rivas-Marin E."/>
            <person name="Kohn T."/>
            <person name="Peeters S.H."/>
            <person name="Heuer A."/>
            <person name="Rast P."/>
            <person name="Oberbeckmann S."/>
            <person name="Bunk B."/>
            <person name="Jeske O."/>
            <person name="Meyerdierks A."/>
            <person name="Storesund J.E."/>
            <person name="Kallscheuer N."/>
            <person name="Luecker S."/>
            <person name="Lage O.M."/>
            <person name="Pohl T."/>
            <person name="Merkel B.J."/>
            <person name="Hornburger P."/>
            <person name="Mueller R.-W."/>
            <person name="Bruemmer F."/>
            <person name="Labrenz M."/>
            <person name="Spormann A.M."/>
            <person name="Op Den Camp H."/>
            <person name="Overmann J."/>
            <person name="Amann R."/>
            <person name="Jetten M.S.M."/>
            <person name="Mascher T."/>
            <person name="Medema M.H."/>
            <person name="Devos D.P."/>
            <person name="Kaster A.-K."/>
            <person name="Ovreas L."/>
            <person name="Rohde M."/>
            <person name="Galperin M.Y."/>
            <person name="Jogler C."/>
        </authorList>
    </citation>
    <scope>NUCLEOTIDE SEQUENCE [LARGE SCALE GENOMIC DNA]</scope>
    <source>
        <strain evidence="3 4">Pla22</strain>
    </source>
</reference>
<dbReference type="Pfam" id="PF14240">
    <property type="entry name" value="YHYH"/>
    <property type="match status" value="1"/>
</dbReference>
<protein>
    <recommendedName>
        <fullName evidence="2">YHYH domain-containing protein</fullName>
    </recommendedName>
</protein>
<feature type="domain" description="YHYH" evidence="2">
    <location>
        <begin position="93"/>
        <end position="286"/>
    </location>
</feature>
<dbReference type="InterPro" id="IPR025924">
    <property type="entry name" value="YHYH_dom"/>
</dbReference>
<keyword evidence="4" id="KW-1185">Reference proteome</keyword>
<dbReference type="EMBL" id="SJPI01000001">
    <property type="protein sequence ID" value="TWT53683.1"/>
    <property type="molecule type" value="Genomic_DNA"/>
</dbReference>
<dbReference type="AlphaFoldDB" id="A0A5C5WUK7"/>
<gene>
    <name evidence="3" type="ORF">Pla22_13140</name>
</gene>
<comment type="caution">
    <text evidence="3">The sequence shown here is derived from an EMBL/GenBank/DDBJ whole genome shotgun (WGS) entry which is preliminary data.</text>
</comment>
<accession>A0A5C5WUK7</accession>
<feature type="region of interest" description="Disordered" evidence="1">
    <location>
        <begin position="288"/>
        <end position="354"/>
    </location>
</feature>
<dbReference type="RefSeq" id="WP_146513855.1">
    <property type="nucleotide sequence ID" value="NZ_SJPI01000001.1"/>
</dbReference>
<proteinExistence type="predicted"/>
<feature type="compositionally biased region" description="Pro residues" evidence="1">
    <location>
        <begin position="341"/>
        <end position="351"/>
    </location>
</feature>
<evidence type="ECO:0000256" key="1">
    <source>
        <dbReference type="SAM" id="MobiDB-lite"/>
    </source>
</evidence>
<dbReference type="OrthoDB" id="9796530at2"/>
<dbReference type="Proteomes" id="UP000316598">
    <property type="component" value="Unassembled WGS sequence"/>
</dbReference>